<feature type="repeat" description="WD" evidence="3">
    <location>
        <begin position="698"/>
        <end position="732"/>
    </location>
</feature>
<feature type="repeat" description="WD" evidence="3">
    <location>
        <begin position="656"/>
        <end position="697"/>
    </location>
</feature>
<evidence type="ECO:0000256" key="2">
    <source>
        <dbReference type="ARBA" id="ARBA00022737"/>
    </source>
</evidence>
<dbReference type="EMBL" id="CDMC01000007">
    <property type="protein sequence ID" value="CEN62759.1"/>
    <property type="molecule type" value="Genomic_DNA"/>
</dbReference>
<dbReference type="AlphaFoldDB" id="A0A0U5GV28"/>
<feature type="compositionally biased region" description="Pro residues" evidence="4">
    <location>
        <begin position="34"/>
        <end position="47"/>
    </location>
</feature>
<feature type="region of interest" description="Disordered" evidence="4">
    <location>
        <begin position="1"/>
        <end position="101"/>
    </location>
</feature>
<sequence>MSSKHGSPPPAHPGQDHPFPGPMTLRRLECPETSPSPPRPTPIAPPPRSEKLALHNNQAPVLSPPPTSSVSPSASFARSPDPATKVASFSSQPAEEPPTRRLQCHTGRIHDIAMAADKNLLATTSSDMLVRLWDPVTGALLHTLERWPECSRATAICPDVRYLVSAQMDGTILVLDCSMISWPRAMPRSLGGRSGSINALDISPDGKTIAAGCENKTVQLWDLESGVLQRTFAGHPAAVTAVAFSTDGCLVASGSGDGKVRIWRTATTFPVAIETYKQHSSAVTAVVFSPGDEFLASGHENGNVVLWNRHKSTAVRSILGYSAPITALRFSPDATQLVSASRDTYIRVWDIPRSMSECVLTGHTDIVSKVKFSPDGRLLGSGSRDRTGRIWDLATGKEIHKVTNTDDPVDDLVFSADGSQITMTEFGLSTWNLNPWRWAGRHQTGYFYHSICMSPHGEILATGVYSKLVRIWCCSTGRLLRSLDGHQSRTTAMAFSSDGKFLATGSVDTTVVVWKIRSGKIITRLRGHEKDVLKVSFASDGNLLASASADGSVRVWDTKSGTTVRILDAQGSYHDSPHSFDFTADCDWAVARSYSHGLRIWQSRYGALQHTEQESGGDMVRISPDAMTVVTTSDRGRDGVVIRMWKLTTGKLLGILEGHRTHVTDLVFSPNSRRLASSSMDGSVRLWDVESRTLLRVLRGSGWGLHALAFCSEGKMLVAGSSGGDVFIWKVD</sequence>
<feature type="repeat" description="WD" evidence="3">
    <location>
        <begin position="318"/>
        <end position="351"/>
    </location>
</feature>
<dbReference type="InterPro" id="IPR020472">
    <property type="entry name" value="WD40_PAC1"/>
</dbReference>
<dbReference type="PROSITE" id="PS50294">
    <property type="entry name" value="WD_REPEATS_REGION"/>
    <property type="match status" value="10"/>
</dbReference>
<dbReference type="Pfam" id="PF00400">
    <property type="entry name" value="WD40"/>
    <property type="match status" value="11"/>
</dbReference>
<name>A0A0U5GV28_ASPCI</name>
<dbReference type="PRINTS" id="PR00320">
    <property type="entry name" value="GPROTEINBRPT"/>
</dbReference>
<dbReference type="PANTHER" id="PTHR19879">
    <property type="entry name" value="TRANSCRIPTION INITIATION FACTOR TFIID"/>
    <property type="match status" value="1"/>
</dbReference>
<protein>
    <submittedName>
        <fullName evidence="5">Uncharacterized protein</fullName>
    </submittedName>
</protein>
<dbReference type="Proteomes" id="UP000054771">
    <property type="component" value="Unassembled WGS sequence"/>
</dbReference>
<dbReference type="Gene3D" id="2.130.10.10">
    <property type="entry name" value="YVTN repeat-like/Quinoprotein amine dehydrogenase"/>
    <property type="match status" value="5"/>
</dbReference>
<feature type="repeat" description="WD" evidence="3">
    <location>
        <begin position="276"/>
        <end position="317"/>
    </location>
</feature>
<feature type="repeat" description="WD" evidence="3">
    <location>
        <begin position="483"/>
        <end position="524"/>
    </location>
</feature>
<feature type="repeat" description="WD" evidence="3">
    <location>
        <begin position="190"/>
        <end position="231"/>
    </location>
</feature>
<keyword evidence="6" id="KW-1185">Reference proteome</keyword>
<evidence type="ECO:0000256" key="3">
    <source>
        <dbReference type="PROSITE-ProRule" id="PRU00221"/>
    </source>
</evidence>
<dbReference type="OMA" id="RTTAMAF"/>
<organism evidence="5 6">
    <name type="scientific">Aspergillus calidoustus</name>
    <dbReference type="NCBI Taxonomy" id="454130"/>
    <lineage>
        <taxon>Eukaryota</taxon>
        <taxon>Fungi</taxon>
        <taxon>Dikarya</taxon>
        <taxon>Ascomycota</taxon>
        <taxon>Pezizomycotina</taxon>
        <taxon>Eurotiomycetes</taxon>
        <taxon>Eurotiomycetidae</taxon>
        <taxon>Eurotiales</taxon>
        <taxon>Aspergillaceae</taxon>
        <taxon>Aspergillus</taxon>
        <taxon>Aspergillus subgen. Nidulantes</taxon>
    </lineage>
</organism>
<dbReference type="InterPro" id="IPR001680">
    <property type="entry name" value="WD40_rpt"/>
</dbReference>
<dbReference type="PROSITE" id="PS50082">
    <property type="entry name" value="WD_REPEATS_2"/>
    <property type="match status" value="10"/>
</dbReference>
<dbReference type="PROSITE" id="PS00678">
    <property type="entry name" value="WD_REPEATS_1"/>
    <property type="match status" value="4"/>
</dbReference>
<gene>
    <name evidence="5" type="ORF">ASPCAL09390</name>
</gene>
<feature type="repeat" description="WD" evidence="3">
    <location>
        <begin position="525"/>
        <end position="566"/>
    </location>
</feature>
<dbReference type="SUPFAM" id="SSF50978">
    <property type="entry name" value="WD40 repeat-like"/>
    <property type="match status" value="1"/>
</dbReference>
<dbReference type="PANTHER" id="PTHR19879:SF9">
    <property type="entry name" value="TRANSCRIPTION INITIATION FACTOR TFIID SUBUNIT 5"/>
    <property type="match status" value="1"/>
</dbReference>
<evidence type="ECO:0000313" key="6">
    <source>
        <dbReference type="Proteomes" id="UP000054771"/>
    </source>
</evidence>
<reference evidence="6" key="1">
    <citation type="journal article" date="2016" name="Genome Announc.">
        <title>Draft genome sequences of fungus Aspergillus calidoustus.</title>
        <authorList>
            <person name="Horn F."/>
            <person name="Linde J."/>
            <person name="Mattern D.J."/>
            <person name="Walther G."/>
            <person name="Guthke R."/>
            <person name="Scherlach K."/>
            <person name="Martin K."/>
            <person name="Brakhage A.A."/>
            <person name="Petzke L."/>
            <person name="Valiante V."/>
        </authorList>
    </citation>
    <scope>NUCLEOTIDE SEQUENCE [LARGE SCALE GENOMIC DNA]</scope>
    <source>
        <strain evidence="6">SF006504</strain>
    </source>
</reference>
<keyword evidence="2" id="KW-0677">Repeat</keyword>
<proteinExistence type="predicted"/>
<feature type="repeat" description="WD" evidence="3">
    <location>
        <begin position="232"/>
        <end position="263"/>
    </location>
</feature>
<evidence type="ECO:0000256" key="1">
    <source>
        <dbReference type="ARBA" id="ARBA00022574"/>
    </source>
</evidence>
<dbReference type="InterPro" id="IPR015943">
    <property type="entry name" value="WD40/YVTN_repeat-like_dom_sf"/>
</dbReference>
<accession>A0A0U5GV28</accession>
<feature type="compositionally biased region" description="Low complexity" evidence="4">
    <location>
        <begin position="68"/>
        <end position="80"/>
    </location>
</feature>
<feature type="repeat" description="WD" evidence="3">
    <location>
        <begin position="360"/>
        <end position="401"/>
    </location>
</feature>
<dbReference type="SUPFAM" id="SSF50998">
    <property type="entry name" value="Quinoprotein alcohol dehydrogenase-like"/>
    <property type="match status" value="1"/>
</dbReference>
<keyword evidence="1 3" id="KW-0853">WD repeat</keyword>
<dbReference type="STRING" id="454130.A0A0U5GV28"/>
<evidence type="ECO:0000313" key="5">
    <source>
        <dbReference type="EMBL" id="CEN62759.1"/>
    </source>
</evidence>
<feature type="repeat" description="WD" evidence="3">
    <location>
        <begin position="102"/>
        <end position="143"/>
    </location>
</feature>
<dbReference type="InterPro" id="IPR019775">
    <property type="entry name" value="WD40_repeat_CS"/>
</dbReference>
<dbReference type="OrthoDB" id="538223at2759"/>
<dbReference type="InterPro" id="IPR036322">
    <property type="entry name" value="WD40_repeat_dom_sf"/>
</dbReference>
<dbReference type="InterPro" id="IPR011047">
    <property type="entry name" value="Quinoprotein_ADH-like_sf"/>
</dbReference>
<evidence type="ECO:0000256" key="4">
    <source>
        <dbReference type="SAM" id="MobiDB-lite"/>
    </source>
</evidence>
<dbReference type="SMART" id="SM00320">
    <property type="entry name" value="WD40"/>
    <property type="match status" value="12"/>
</dbReference>
<dbReference type="CDD" id="cd00200">
    <property type="entry name" value="WD40"/>
    <property type="match status" value="2"/>
</dbReference>